<feature type="domain" description="Restriction system protein Mrr-like N-terminal" evidence="2">
    <location>
        <begin position="6"/>
        <end position="90"/>
    </location>
</feature>
<comment type="caution">
    <text evidence="3">The sequence shown here is derived from an EMBL/GenBank/DDBJ whole genome shotgun (WGS) entry which is preliminary data.</text>
</comment>
<dbReference type="InterPro" id="IPR052906">
    <property type="entry name" value="Type_IV_Methyl-Rstrct_Enzyme"/>
</dbReference>
<keyword evidence="3" id="KW-0378">Hydrolase</keyword>
<reference evidence="4" key="1">
    <citation type="journal article" date="2023" name="Int. J. Mol. Sci.">
        <title>Genomic and Metabolic Characterization of Plant Growth-Promoting Rhizobacteria Isolated from Nodules of Clovers Grown in Non-Farmed Soil.</title>
        <authorList>
            <person name="Wojcik M."/>
            <person name="Koper P."/>
            <person name="Zebracki K."/>
            <person name="Marczak M."/>
            <person name="Mazur A."/>
        </authorList>
    </citation>
    <scope>NUCLEOTIDE SEQUENCE [LARGE SCALE GENOMIC DNA]</scope>
    <source>
        <strain evidence="4">KB12</strain>
    </source>
</reference>
<keyword evidence="4" id="KW-1185">Reference proteome</keyword>
<dbReference type="SUPFAM" id="SSF52980">
    <property type="entry name" value="Restriction endonuclease-like"/>
    <property type="match status" value="1"/>
</dbReference>
<dbReference type="RefSeq" id="WP_317276400.1">
    <property type="nucleotide sequence ID" value="NZ_JAWJWH010000007.1"/>
</dbReference>
<name>A0ABU3YNB9_9HYPH</name>
<dbReference type="GO" id="GO:0004519">
    <property type="term" value="F:endonuclease activity"/>
    <property type="evidence" value="ECO:0007669"/>
    <property type="project" value="UniProtKB-KW"/>
</dbReference>
<feature type="domain" description="Restriction endonuclease type IV Mrr" evidence="1">
    <location>
        <begin position="165"/>
        <end position="285"/>
    </location>
</feature>
<keyword evidence="3" id="KW-0255">Endonuclease</keyword>
<dbReference type="Gene3D" id="3.40.1350.10">
    <property type="match status" value="1"/>
</dbReference>
<protein>
    <submittedName>
        <fullName evidence="3">Restriction endonuclease</fullName>
    </submittedName>
</protein>
<dbReference type="Proteomes" id="UP001187203">
    <property type="component" value="Unassembled WGS sequence"/>
</dbReference>
<accession>A0ABU3YNB9</accession>
<dbReference type="InterPro" id="IPR011856">
    <property type="entry name" value="tRNA_endonuc-like_dom_sf"/>
</dbReference>
<dbReference type="EMBL" id="JAWJWI010000007">
    <property type="protein sequence ID" value="MDV4187137.1"/>
    <property type="molecule type" value="Genomic_DNA"/>
</dbReference>
<organism evidence="3 4">
    <name type="scientific">Rhizobium brockwellii</name>
    <dbReference type="NCBI Taxonomy" id="3019932"/>
    <lineage>
        <taxon>Bacteria</taxon>
        <taxon>Pseudomonadati</taxon>
        <taxon>Pseudomonadota</taxon>
        <taxon>Alphaproteobacteria</taxon>
        <taxon>Hyphomicrobiales</taxon>
        <taxon>Rhizobiaceae</taxon>
        <taxon>Rhizobium/Agrobacterium group</taxon>
        <taxon>Rhizobium</taxon>
    </lineage>
</organism>
<dbReference type="PANTHER" id="PTHR30015:SF7">
    <property type="entry name" value="TYPE IV METHYL-DIRECTED RESTRICTION ENZYME ECOKMRR"/>
    <property type="match status" value="1"/>
</dbReference>
<evidence type="ECO:0000313" key="4">
    <source>
        <dbReference type="Proteomes" id="UP001187203"/>
    </source>
</evidence>
<dbReference type="PANTHER" id="PTHR30015">
    <property type="entry name" value="MRR RESTRICTION SYSTEM PROTEIN"/>
    <property type="match status" value="1"/>
</dbReference>
<dbReference type="InterPro" id="IPR007560">
    <property type="entry name" value="Restrct_endonuc_IV_Mrr"/>
</dbReference>
<sequence>MPIPDYQALMLPVLRLAAEGQTRAPEAADKIAAQLGLSHAERQEMLPSGRQRVLHNRIHWAKFYMSKAGLIDTPTRGRFVASEAGRKLLATNPASIDVETLKAYPTFMEFYAASNTGSASSNETPASVGSMIDSTASATPEEQIDAAQAVLHQALKTDLLQRILAQSPAFFERAIVDLLVAMGYGGSHEDAARRLGKTGDGGIDGVIDEDRLGLDRIYVQAKRYAPHVGVGRPEVQAFVGSLVGFGASKGVFVATSSFSTPATDFVRHLPQRIVLIDGDRLADLMIEHGVGVRVARTVEVKRLDEDFFVEE</sequence>
<evidence type="ECO:0000259" key="2">
    <source>
        <dbReference type="Pfam" id="PF14338"/>
    </source>
</evidence>
<evidence type="ECO:0000259" key="1">
    <source>
        <dbReference type="Pfam" id="PF04471"/>
    </source>
</evidence>
<proteinExistence type="predicted"/>
<dbReference type="InterPro" id="IPR025745">
    <property type="entry name" value="Mrr-like_N_dom"/>
</dbReference>
<evidence type="ECO:0000313" key="3">
    <source>
        <dbReference type="EMBL" id="MDV4187137.1"/>
    </source>
</evidence>
<dbReference type="Pfam" id="PF14338">
    <property type="entry name" value="Mrr_N"/>
    <property type="match status" value="1"/>
</dbReference>
<dbReference type="Pfam" id="PF04471">
    <property type="entry name" value="Mrr_cat"/>
    <property type="match status" value="1"/>
</dbReference>
<dbReference type="InterPro" id="IPR011335">
    <property type="entry name" value="Restrct_endonuc-II-like"/>
</dbReference>
<keyword evidence="3" id="KW-0540">Nuclease</keyword>
<gene>
    <name evidence="3" type="ORF">R1523_16705</name>
</gene>